<accession>A0ABQ0G7Y5</accession>
<dbReference type="Proteomes" id="UP001628179">
    <property type="component" value="Unassembled WGS sequence"/>
</dbReference>
<dbReference type="RefSeq" id="XP_070915500.1">
    <property type="nucleotide sequence ID" value="XM_071059399.1"/>
</dbReference>
<name>A0ABQ0G7Y5_9PEZI</name>
<comment type="caution">
    <text evidence="2">The sequence shown here is derived from an EMBL/GenBank/DDBJ whole genome shotgun (WGS) entry which is preliminary data.</text>
</comment>
<organism evidence="2 3">
    <name type="scientific">Madurella fahalii</name>
    <dbReference type="NCBI Taxonomy" id="1157608"/>
    <lineage>
        <taxon>Eukaryota</taxon>
        <taxon>Fungi</taxon>
        <taxon>Dikarya</taxon>
        <taxon>Ascomycota</taxon>
        <taxon>Pezizomycotina</taxon>
        <taxon>Sordariomycetes</taxon>
        <taxon>Sordariomycetidae</taxon>
        <taxon>Sordariales</taxon>
        <taxon>Sordariales incertae sedis</taxon>
        <taxon>Madurella</taxon>
    </lineage>
</organism>
<dbReference type="SUPFAM" id="SSF51182">
    <property type="entry name" value="RmlC-like cupins"/>
    <property type="match status" value="1"/>
</dbReference>
<gene>
    <name evidence="2" type="ORF">MFIFM68171_03979</name>
</gene>
<dbReference type="InterPro" id="IPR011051">
    <property type="entry name" value="RmlC_Cupin_sf"/>
</dbReference>
<dbReference type="GeneID" id="98174722"/>
<sequence length="157" mass="17224">MAVEVNGARRSHRLLKQQQEHPSQETKQGAASKVTKIAEDWEIAPGRIRTGAGDSVEDIAFSSPYLTQGRAVSVADNTTFQLVEVQPGSSLHWNADESRIRVCSVARGILKVKLLDKEFRIGPNGMWKVKRGVPCTVVNPFYLGAVLHVISIDENGC</sequence>
<dbReference type="EMBL" id="BAAFSV010000002">
    <property type="protein sequence ID" value="GAB1313769.1"/>
    <property type="molecule type" value="Genomic_DNA"/>
</dbReference>
<evidence type="ECO:0000313" key="2">
    <source>
        <dbReference type="EMBL" id="GAB1313769.1"/>
    </source>
</evidence>
<reference evidence="2 3" key="1">
    <citation type="submission" date="2024-09" db="EMBL/GenBank/DDBJ databases">
        <title>Itraconazole resistance in Madurella fahalii resulting from another homologue of gene encoding cytochrome P450 14-alpha sterol demethylase (CYP51).</title>
        <authorList>
            <person name="Yoshioka I."/>
            <person name="Fahal A.H."/>
            <person name="Kaneko S."/>
            <person name="Yaguchi T."/>
        </authorList>
    </citation>
    <scope>NUCLEOTIDE SEQUENCE [LARGE SCALE GENOMIC DNA]</scope>
    <source>
        <strain evidence="2 3">IFM 68171</strain>
    </source>
</reference>
<keyword evidence="3" id="KW-1185">Reference proteome</keyword>
<protein>
    <submittedName>
        <fullName evidence="2">Uncharacterized protein</fullName>
    </submittedName>
</protein>
<proteinExistence type="predicted"/>
<feature type="region of interest" description="Disordered" evidence="1">
    <location>
        <begin position="1"/>
        <end position="34"/>
    </location>
</feature>
<evidence type="ECO:0000256" key="1">
    <source>
        <dbReference type="SAM" id="MobiDB-lite"/>
    </source>
</evidence>
<evidence type="ECO:0000313" key="3">
    <source>
        <dbReference type="Proteomes" id="UP001628179"/>
    </source>
</evidence>